<name>A0A078KRW3_9FIRM</name>
<dbReference type="OrthoDB" id="9788327at2"/>
<gene>
    <name evidence="3" type="ORF">CCDG5_2068</name>
</gene>
<dbReference type="AlphaFoldDB" id="A0A078KRW3"/>
<dbReference type="PANTHER" id="PTHR46333">
    <property type="entry name" value="CYTOKINESIS PROTEIN 3"/>
    <property type="match status" value="1"/>
</dbReference>
<dbReference type="STRING" id="29343.CCDG5_2068"/>
<dbReference type="InterPro" id="IPR052557">
    <property type="entry name" value="CAP/Cytokinesis_protein"/>
</dbReference>
<evidence type="ECO:0000256" key="1">
    <source>
        <dbReference type="SAM" id="MobiDB-lite"/>
    </source>
</evidence>
<dbReference type="PATRIC" id="fig|29343.3.peg.2182"/>
<reference evidence="4" key="1">
    <citation type="submission" date="2014-07" db="EMBL/GenBank/DDBJ databases">
        <authorList>
            <person name="Wibberg D."/>
        </authorList>
    </citation>
    <scope>NUCLEOTIDE SEQUENCE [LARGE SCALE GENOMIC DNA]</scope>
    <source>
        <strain evidence="4">DG5</strain>
    </source>
</reference>
<organism evidence="3 4">
    <name type="scientific">[Clostridium] cellulosi</name>
    <dbReference type="NCBI Taxonomy" id="29343"/>
    <lineage>
        <taxon>Bacteria</taxon>
        <taxon>Bacillati</taxon>
        <taxon>Bacillota</taxon>
        <taxon>Clostridia</taxon>
        <taxon>Eubacteriales</taxon>
        <taxon>Oscillospiraceae</taxon>
        <taxon>Oscillospiraceae incertae sedis</taxon>
    </lineage>
</organism>
<evidence type="ECO:0000313" key="3">
    <source>
        <dbReference type="EMBL" id="CDZ25148.1"/>
    </source>
</evidence>
<keyword evidence="4" id="KW-1185">Reference proteome</keyword>
<feature type="region of interest" description="Disordered" evidence="1">
    <location>
        <begin position="81"/>
        <end position="109"/>
    </location>
</feature>
<dbReference type="GO" id="GO:0005737">
    <property type="term" value="C:cytoplasm"/>
    <property type="evidence" value="ECO:0007669"/>
    <property type="project" value="TreeGrafter"/>
</dbReference>
<dbReference type="KEGG" id="ccel:CCDG5_2068"/>
<dbReference type="SUPFAM" id="SSF54001">
    <property type="entry name" value="Cysteine proteinases"/>
    <property type="match status" value="1"/>
</dbReference>
<dbReference type="Proteomes" id="UP000032431">
    <property type="component" value="Chromosome I"/>
</dbReference>
<dbReference type="Pfam" id="PF01841">
    <property type="entry name" value="Transglut_core"/>
    <property type="match status" value="1"/>
</dbReference>
<dbReference type="EMBL" id="LM995447">
    <property type="protein sequence ID" value="CDZ25148.1"/>
    <property type="molecule type" value="Genomic_DNA"/>
</dbReference>
<sequence>MRIFKRIISAFLLVLTVGIAGVVVINTCSYIFGFNNSLTTLMSGAMNTLDNAASGIVNAVYDIGEAAESLHSGGGPSGISKNPAIPVAPVTETPDSNAENTKQSSVSKPVAAEDLKSVWGKTGMDGLTVYEYGKSLLNNEERSAYCQIVDAVHNIKDSVTITSTLSPTNMKKVYQYFLYDHVEVFYIKGVNLRYIERNTKTEYTFDFEYRYDKKNIPGMRKKYRTMALKILSAADGLSTDYKKEKAIHDKLIKWCSYDIKAAEDPTIYAHPDSFSAYGAFVNRKAVCVGYAQAMKLLLSSVGIKSLYVTGTANGGGHAWNEVQIGGKWYFVDATFDDPVYVDSNGNYLDRNTVSYTYFNFKSKKDHVLGKFNSSDPFAADSENYEVMP</sequence>
<evidence type="ECO:0000313" key="4">
    <source>
        <dbReference type="Proteomes" id="UP000032431"/>
    </source>
</evidence>
<evidence type="ECO:0000259" key="2">
    <source>
        <dbReference type="SMART" id="SM00460"/>
    </source>
</evidence>
<dbReference type="SMART" id="SM00460">
    <property type="entry name" value="TGc"/>
    <property type="match status" value="1"/>
</dbReference>
<feature type="domain" description="Transglutaminase-like" evidence="2">
    <location>
        <begin position="279"/>
        <end position="335"/>
    </location>
</feature>
<feature type="compositionally biased region" description="Polar residues" evidence="1">
    <location>
        <begin position="93"/>
        <end position="107"/>
    </location>
</feature>
<dbReference type="Gene3D" id="3.10.620.30">
    <property type="match status" value="1"/>
</dbReference>
<dbReference type="PANTHER" id="PTHR46333:SF2">
    <property type="entry name" value="CYTOKINESIS PROTEIN 3"/>
    <property type="match status" value="1"/>
</dbReference>
<dbReference type="InterPro" id="IPR038765">
    <property type="entry name" value="Papain-like_cys_pep_sf"/>
</dbReference>
<dbReference type="HOGENOM" id="CLU_762351_0_0_9"/>
<accession>A0A078KRW3</accession>
<proteinExistence type="predicted"/>
<protein>
    <recommendedName>
        <fullName evidence="2">Transglutaminase-like domain-containing protein</fullName>
    </recommendedName>
</protein>
<dbReference type="InterPro" id="IPR002931">
    <property type="entry name" value="Transglutaminase-like"/>
</dbReference>